<keyword evidence="4" id="KW-1185">Reference proteome</keyword>
<feature type="compositionally biased region" description="Gly residues" evidence="1">
    <location>
        <begin position="331"/>
        <end position="346"/>
    </location>
</feature>
<dbReference type="PANTHER" id="PTHR15921">
    <property type="entry name" value="PRE-MRNA CLEAVAGE COMPLEX II"/>
    <property type="match status" value="1"/>
</dbReference>
<proteinExistence type="predicted"/>
<evidence type="ECO:0000313" key="3">
    <source>
        <dbReference type="EMBL" id="DAZ92423.1"/>
    </source>
</evidence>
<dbReference type="GO" id="GO:0005849">
    <property type="term" value="C:mRNA cleavage factor complex"/>
    <property type="evidence" value="ECO:0007669"/>
    <property type="project" value="TreeGrafter"/>
</dbReference>
<dbReference type="EMBL" id="DAKRPA010000436">
    <property type="protein sequence ID" value="DAZ92423.1"/>
    <property type="molecule type" value="Genomic_DNA"/>
</dbReference>
<feature type="region of interest" description="Disordered" evidence="1">
    <location>
        <begin position="184"/>
        <end position="237"/>
    </location>
</feature>
<dbReference type="Pfam" id="PF23228">
    <property type="entry name" value="zf_PCFS4"/>
    <property type="match status" value="1"/>
</dbReference>
<feature type="domain" description="CID" evidence="2">
    <location>
        <begin position="49"/>
        <end position="179"/>
    </location>
</feature>
<comment type="caution">
    <text evidence="3">The sequence shown here is derived from an EMBL/GenBank/DDBJ whole genome shotgun (WGS) entry which is preliminary data.</text>
</comment>
<evidence type="ECO:0000313" key="4">
    <source>
        <dbReference type="Proteomes" id="UP001146120"/>
    </source>
</evidence>
<feature type="compositionally biased region" description="Pro residues" evidence="1">
    <location>
        <begin position="289"/>
        <end position="299"/>
    </location>
</feature>
<organism evidence="3 4">
    <name type="scientific">Lagenidium giganteum</name>
    <dbReference type="NCBI Taxonomy" id="4803"/>
    <lineage>
        <taxon>Eukaryota</taxon>
        <taxon>Sar</taxon>
        <taxon>Stramenopiles</taxon>
        <taxon>Oomycota</taxon>
        <taxon>Peronosporomycetes</taxon>
        <taxon>Pythiales</taxon>
        <taxon>Pythiaceae</taxon>
    </lineage>
</organism>
<feature type="compositionally biased region" description="Low complexity" evidence="1">
    <location>
        <begin position="7"/>
        <end position="18"/>
    </location>
</feature>
<feature type="region of interest" description="Disordered" evidence="1">
    <location>
        <begin position="1"/>
        <end position="43"/>
    </location>
</feature>
<feature type="region of interest" description="Disordered" evidence="1">
    <location>
        <begin position="695"/>
        <end position="737"/>
    </location>
</feature>
<dbReference type="InterPro" id="IPR047415">
    <property type="entry name" value="Pcf11_CID"/>
</dbReference>
<reference evidence="3" key="1">
    <citation type="submission" date="2022-11" db="EMBL/GenBank/DDBJ databases">
        <authorList>
            <person name="Morgan W.R."/>
            <person name="Tartar A."/>
        </authorList>
    </citation>
    <scope>NUCLEOTIDE SEQUENCE</scope>
    <source>
        <strain evidence="3">ARSEF 373</strain>
    </source>
</reference>
<dbReference type="GO" id="GO:0031124">
    <property type="term" value="P:mRNA 3'-end processing"/>
    <property type="evidence" value="ECO:0007669"/>
    <property type="project" value="InterPro"/>
</dbReference>
<dbReference type="InterPro" id="IPR045154">
    <property type="entry name" value="PCF11-like"/>
</dbReference>
<feature type="compositionally biased region" description="Acidic residues" evidence="1">
    <location>
        <begin position="720"/>
        <end position="729"/>
    </location>
</feature>
<protein>
    <recommendedName>
        <fullName evidence="2">CID domain-containing protein</fullName>
    </recommendedName>
</protein>
<evidence type="ECO:0000256" key="1">
    <source>
        <dbReference type="SAM" id="MobiDB-lite"/>
    </source>
</evidence>
<dbReference type="InterPro" id="IPR057242">
    <property type="entry name" value="PCFS4-like"/>
</dbReference>
<accession>A0AAV2YG99</accession>
<feature type="compositionally biased region" description="Gly residues" evidence="1">
    <location>
        <begin position="360"/>
        <end position="372"/>
    </location>
</feature>
<feature type="compositionally biased region" description="Low complexity" evidence="1">
    <location>
        <begin position="214"/>
        <end position="223"/>
    </location>
</feature>
<sequence>MAAAQYAANDSNRMAAAAPMPSVPTEPRRMAQAGSEPAPNAGGAARAGEVKALLGQFDAMINQMGAYPAKDIINSLTMLAERAAFPSEIVSFLETKIHRVAPNFKLPIFYLMDSILKNVKGAYPELFGRIIVPLYCNCVRQVDGKDLRRFIHVLNTWEASRLFVRDAIAQMRAAASRAEAAAGPSVMAQPASFSQDPEAQRRAAMGGPGVPGNAPTMAPTGARAPPPRGPAPPSGDMELRSLLTQLQNEMGIHPTEHMSLEEVRTNNPEYYSQLLAFQAQSRGRGAPPTSAPAPAPMAAPPHSHQGMPMGGPGPSGPPQRGPRKDPRARGGRGGGGNGGGGGGGPSRYGPGPPDRDGGRGRGGQGMHAGGRGPPRSPPSRSGGGGRSASGAGPAPTPAAGAPAPAKSSNVAHLMQLLKSKKKPASPPQQFAEITNDPVVRTPDPMAVMSILQKLKGMSGNSAPPPPPPGHSAGDPRRGGGAQPPPHHQHHHQPQHQVPQPPARTFNDAGASKMWFSDKIVAHKERVESHVQKLYAALPLVCRESGLRFKEQSKLDAHLDFLFQYNRAQKERGKGGTSRSWYPDADLWVSDVSSDNVPRESTSSSFFVRKESEEDINDSLDKARVPVDEAVTKCRICGDNFSKCWDEEEEEWMYTNAVIGTIHDGGATQETIFHKYCYDTVMTNSKQITLEHLIPETPQKPGSAMNCGEEETTGIKRALEDDSESDDDDDDVKRARTD</sequence>
<dbReference type="InterPro" id="IPR006569">
    <property type="entry name" value="CID_dom"/>
</dbReference>
<dbReference type="GO" id="GO:0005737">
    <property type="term" value="C:cytoplasm"/>
    <property type="evidence" value="ECO:0007669"/>
    <property type="project" value="TreeGrafter"/>
</dbReference>
<name>A0AAV2YG99_9STRA</name>
<evidence type="ECO:0000259" key="2">
    <source>
        <dbReference type="PROSITE" id="PS51391"/>
    </source>
</evidence>
<dbReference type="SUPFAM" id="SSF48464">
    <property type="entry name" value="ENTH/VHS domain"/>
    <property type="match status" value="1"/>
</dbReference>
<dbReference type="GO" id="GO:0003729">
    <property type="term" value="F:mRNA binding"/>
    <property type="evidence" value="ECO:0007669"/>
    <property type="project" value="InterPro"/>
</dbReference>
<feature type="compositionally biased region" description="Pro residues" evidence="1">
    <location>
        <begin position="224"/>
        <end position="233"/>
    </location>
</feature>
<feature type="region of interest" description="Disordered" evidence="1">
    <location>
        <begin position="456"/>
        <end position="507"/>
    </location>
</feature>
<gene>
    <name evidence="3" type="ORF">N0F65_000207</name>
</gene>
<dbReference type="PANTHER" id="PTHR15921:SF3">
    <property type="entry name" value="PRE-MRNA CLEAVAGE COMPLEX 2 PROTEIN PCF11"/>
    <property type="match status" value="1"/>
</dbReference>
<dbReference type="GO" id="GO:0006369">
    <property type="term" value="P:termination of RNA polymerase II transcription"/>
    <property type="evidence" value="ECO:0007669"/>
    <property type="project" value="InterPro"/>
</dbReference>
<feature type="region of interest" description="Disordered" evidence="1">
    <location>
        <begin position="280"/>
        <end position="442"/>
    </location>
</feature>
<dbReference type="SMART" id="SM00582">
    <property type="entry name" value="RPR"/>
    <property type="match status" value="1"/>
</dbReference>
<dbReference type="InterPro" id="IPR008942">
    <property type="entry name" value="ENTH_VHS"/>
</dbReference>
<dbReference type="AlphaFoldDB" id="A0AAV2YG99"/>
<dbReference type="GO" id="GO:0000993">
    <property type="term" value="F:RNA polymerase II complex binding"/>
    <property type="evidence" value="ECO:0007669"/>
    <property type="project" value="InterPro"/>
</dbReference>
<dbReference type="Proteomes" id="UP001146120">
    <property type="component" value="Unassembled WGS sequence"/>
</dbReference>
<feature type="compositionally biased region" description="Low complexity" evidence="1">
    <location>
        <begin position="388"/>
        <end position="405"/>
    </location>
</feature>
<reference evidence="3" key="2">
    <citation type="journal article" date="2023" name="Microbiol Resour">
        <title>Decontamination and Annotation of the Draft Genome Sequence of the Oomycete Lagenidium giganteum ARSEF 373.</title>
        <authorList>
            <person name="Morgan W.R."/>
            <person name="Tartar A."/>
        </authorList>
    </citation>
    <scope>NUCLEOTIDE SEQUENCE</scope>
    <source>
        <strain evidence="3">ARSEF 373</strain>
    </source>
</reference>
<dbReference type="Pfam" id="PF04818">
    <property type="entry name" value="CID"/>
    <property type="match status" value="1"/>
</dbReference>
<dbReference type="Gene3D" id="1.25.40.90">
    <property type="match status" value="1"/>
</dbReference>
<dbReference type="PROSITE" id="PS51391">
    <property type="entry name" value="CID"/>
    <property type="match status" value="1"/>
</dbReference>
<dbReference type="CDD" id="cd16982">
    <property type="entry name" value="CID_Pcf11"/>
    <property type="match status" value="1"/>
</dbReference>